<protein>
    <submittedName>
        <fullName evidence="3">Uncharacterized protein</fullName>
    </submittedName>
</protein>
<keyword evidence="2" id="KW-0472">Membrane</keyword>
<evidence type="ECO:0000256" key="1">
    <source>
        <dbReference type="SAM" id="MobiDB-lite"/>
    </source>
</evidence>
<name>A0A4R3HY13_9GAMM</name>
<gene>
    <name evidence="3" type="ORF">BCF53_1177</name>
</gene>
<proteinExistence type="predicted"/>
<dbReference type="AlphaFoldDB" id="A0A4R3HY13"/>
<keyword evidence="2" id="KW-1133">Transmembrane helix</keyword>
<keyword evidence="4" id="KW-1185">Reference proteome</keyword>
<evidence type="ECO:0000313" key="3">
    <source>
        <dbReference type="EMBL" id="TCS38082.1"/>
    </source>
</evidence>
<reference evidence="3 4" key="1">
    <citation type="submission" date="2019-03" db="EMBL/GenBank/DDBJ databases">
        <title>Genomic Encyclopedia of Archaeal and Bacterial Type Strains, Phase II (KMG-II): from individual species to whole genera.</title>
        <authorList>
            <person name="Goeker M."/>
        </authorList>
    </citation>
    <scope>NUCLEOTIDE SEQUENCE [LARGE SCALE GENOMIC DNA]</scope>
    <source>
        <strain evidence="3 4">DSM 15388</strain>
    </source>
</reference>
<feature type="transmembrane region" description="Helical" evidence="2">
    <location>
        <begin position="30"/>
        <end position="53"/>
    </location>
</feature>
<sequence length="83" mass="9020">MTSNKPHTKGKRSNTRPIGKHYPNPKSRRVGVYLVCIAGFGVLMLILQVAILARPSVCSGVLGSDPKPTVVAKNDLKPLDPWK</sequence>
<feature type="compositionally biased region" description="Basic residues" evidence="1">
    <location>
        <begin position="1"/>
        <end position="14"/>
    </location>
</feature>
<evidence type="ECO:0000313" key="4">
    <source>
        <dbReference type="Proteomes" id="UP000295793"/>
    </source>
</evidence>
<comment type="caution">
    <text evidence="3">The sequence shown here is derived from an EMBL/GenBank/DDBJ whole genome shotgun (WGS) entry which is preliminary data.</text>
</comment>
<dbReference type="Proteomes" id="UP000295793">
    <property type="component" value="Unassembled WGS sequence"/>
</dbReference>
<accession>A0A4R3HY13</accession>
<evidence type="ECO:0000256" key="2">
    <source>
        <dbReference type="SAM" id="Phobius"/>
    </source>
</evidence>
<dbReference type="EMBL" id="SLZR01000017">
    <property type="protein sequence ID" value="TCS38082.1"/>
    <property type="molecule type" value="Genomic_DNA"/>
</dbReference>
<feature type="region of interest" description="Disordered" evidence="1">
    <location>
        <begin position="1"/>
        <end position="26"/>
    </location>
</feature>
<keyword evidence="2" id="KW-0812">Transmembrane</keyword>
<organism evidence="3 4">
    <name type="scientific">Reinekea marinisedimentorum</name>
    <dbReference type="NCBI Taxonomy" id="230495"/>
    <lineage>
        <taxon>Bacteria</taxon>
        <taxon>Pseudomonadati</taxon>
        <taxon>Pseudomonadota</taxon>
        <taxon>Gammaproteobacteria</taxon>
        <taxon>Oceanospirillales</taxon>
        <taxon>Saccharospirillaceae</taxon>
        <taxon>Reinekea</taxon>
    </lineage>
</organism>